<sequence>MKKNLFLFQNCMTVDQKMNMILLDYICGLCSDICPMYLNCCTGVNKMCDYFLVNSQQVNVVVVLIGYGPRPPLTSNSRVCCVFLNMSSFSILSTVPKLKGRENYSDWTFAVGK</sequence>
<dbReference type="EMBL" id="VVIM01001413">
    <property type="protein sequence ID" value="KAB0790368.1"/>
    <property type="molecule type" value="Genomic_DNA"/>
</dbReference>
<evidence type="ECO:0000313" key="1">
    <source>
        <dbReference type="EMBL" id="KAB0790368.1"/>
    </source>
</evidence>
<accession>A0A5N3ZZB6</accession>
<evidence type="ECO:0000313" key="2">
    <source>
        <dbReference type="Proteomes" id="UP000327044"/>
    </source>
</evidence>
<dbReference type="InParanoid" id="A0A5N3ZZB6"/>
<dbReference type="AlphaFoldDB" id="A0A5N3ZZB6"/>
<organism evidence="1 2">
    <name type="scientific">Photinus pyralis</name>
    <name type="common">Common eastern firefly</name>
    <name type="synonym">Lampyris pyralis</name>
    <dbReference type="NCBI Taxonomy" id="7054"/>
    <lineage>
        <taxon>Eukaryota</taxon>
        <taxon>Metazoa</taxon>
        <taxon>Ecdysozoa</taxon>
        <taxon>Arthropoda</taxon>
        <taxon>Hexapoda</taxon>
        <taxon>Insecta</taxon>
        <taxon>Pterygota</taxon>
        <taxon>Neoptera</taxon>
        <taxon>Endopterygota</taxon>
        <taxon>Coleoptera</taxon>
        <taxon>Polyphaga</taxon>
        <taxon>Elateriformia</taxon>
        <taxon>Elateroidea</taxon>
        <taxon>Lampyridae</taxon>
        <taxon>Lampyrinae</taxon>
        <taxon>Photinus</taxon>
    </lineage>
</organism>
<name>A0A5N3ZZB6_PHOPY</name>
<proteinExistence type="predicted"/>
<comment type="caution">
    <text evidence="1">The sequence shown here is derived from an EMBL/GenBank/DDBJ whole genome shotgun (WGS) entry which is preliminary data.</text>
</comment>
<protein>
    <submittedName>
        <fullName evidence="1">Uncharacterized protein</fullName>
    </submittedName>
</protein>
<keyword evidence="2" id="KW-1185">Reference proteome</keyword>
<gene>
    <name evidence="1" type="ORF">PPYR_15266</name>
</gene>
<dbReference type="Proteomes" id="UP000327044">
    <property type="component" value="Unassembled WGS sequence"/>
</dbReference>
<reference evidence="1 2" key="1">
    <citation type="journal article" date="2018" name="Elife">
        <title>Firefly genomes illuminate parallel origins of bioluminescence in beetles.</title>
        <authorList>
            <person name="Fallon T.R."/>
            <person name="Lower S.E."/>
            <person name="Chang C.H."/>
            <person name="Bessho-Uehara M."/>
            <person name="Martin G.J."/>
            <person name="Bewick A.J."/>
            <person name="Behringer M."/>
            <person name="Debat H.J."/>
            <person name="Wong I."/>
            <person name="Day J.C."/>
            <person name="Suvorov A."/>
            <person name="Silva C.J."/>
            <person name="Stanger-Hall K.F."/>
            <person name="Hall D.W."/>
            <person name="Schmitz R.J."/>
            <person name="Nelson D.R."/>
            <person name="Lewis S.M."/>
            <person name="Shigenobu S."/>
            <person name="Bybee S.M."/>
            <person name="Larracuente A.M."/>
            <person name="Oba Y."/>
            <person name="Weng J.K."/>
        </authorList>
    </citation>
    <scope>NUCLEOTIDE SEQUENCE [LARGE SCALE GENOMIC DNA]</scope>
    <source>
        <strain evidence="1">1611_PpyrPB1</strain>
        <tissue evidence="1">Whole body</tissue>
    </source>
</reference>